<dbReference type="AlphaFoldDB" id="A0A1W1EBY3"/>
<name>A0A1W1EBY3_9ZZZZ</name>
<feature type="transmembrane region" description="Helical" evidence="1">
    <location>
        <begin position="5"/>
        <end position="21"/>
    </location>
</feature>
<evidence type="ECO:0000313" key="2">
    <source>
        <dbReference type="EMBL" id="SFZ97534.1"/>
    </source>
</evidence>
<proteinExistence type="predicted"/>
<keyword evidence="1" id="KW-1133">Transmembrane helix</keyword>
<evidence type="ECO:0008006" key="3">
    <source>
        <dbReference type="Google" id="ProtNLM"/>
    </source>
</evidence>
<keyword evidence="1" id="KW-0812">Transmembrane</keyword>
<evidence type="ECO:0000256" key="1">
    <source>
        <dbReference type="SAM" id="Phobius"/>
    </source>
</evidence>
<reference evidence="2" key="1">
    <citation type="submission" date="2016-10" db="EMBL/GenBank/DDBJ databases">
        <authorList>
            <person name="de Groot N.N."/>
        </authorList>
    </citation>
    <scope>NUCLEOTIDE SEQUENCE</scope>
</reference>
<gene>
    <name evidence="2" type="ORF">MNB_SV-5-1390</name>
</gene>
<keyword evidence="1" id="KW-0472">Membrane</keyword>
<protein>
    <recommendedName>
        <fullName evidence="3">DUF945 domain-containing protein</fullName>
    </recommendedName>
</protein>
<accession>A0A1W1EBY3</accession>
<organism evidence="2">
    <name type="scientific">hydrothermal vent metagenome</name>
    <dbReference type="NCBI Taxonomy" id="652676"/>
    <lineage>
        <taxon>unclassified sequences</taxon>
        <taxon>metagenomes</taxon>
        <taxon>ecological metagenomes</taxon>
    </lineage>
</organism>
<sequence length="447" mass="50506">MKKSILGIVGIALIAIIYYFTSGSEQLTKDMKERVNTELTMLQKSGFAIQNRDIKKSEEHFVILFDDSKKMMSFFKKQGSKVNIEDMEELKGLKLGVDLKYLNDTYSALSADIYPLNLPDSISDEKDLTEKDKQVIKQIDEMLARKALLIHVDFNKLLSSFKGYIKDIDETFKLESNTKINIDGMTFEGTIKDDKVNSIIQKIKNVKVQSDDNLTLSLKELSSDYTLTGKTIYDTTYNYRVKQISAIGKDGSNSYSMNITDIKGDNITQVIDSLASNKMSFSVGDIEAVNNDNIVKFADTIFSFNIDRLDINALKSLENVDVENEAEVNKLIQQLISKGVTMEIPKFEVKKIEYLGEKMDGFSISSTFKVKDTANIMDIQKNPFTALQAIDIETKLILSDTLYTFIAKQPQAMMLVMIAQPKIINGKKVYELELKDGKFSINGKSMM</sequence>
<dbReference type="EMBL" id="FPKX01000006">
    <property type="protein sequence ID" value="SFZ97534.1"/>
    <property type="molecule type" value="Genomic_DNA"/>
</dbReference>